<comment type="caution">
    <text evidence="4">The sequence shown here is derived from an EMBL/GenBank/DDBJ whole genome shotgun (WGS) entry which is preliminary data.</text>
</comment>
<proteinExistence type="predicted"/>
<dbReference type="PROSITE" id="PS51186">
    <property type="entry name" value="GNAT"/>
    <property type="match status" value="1"/>
</dbReference>
<dbReference type="Proteomes" id="UP001176521">
    <property type="component" value="Unassembled WGS sequence"/>
</dbReference>
<sequence length="212" mass="23299">MAANNSSSAAAEVPNSSNDDPSIAVTAAIDFSTAVLRPPTTSDEDINAIVALGRKVFFETFAHTVAPEAMDQYLEDSYSYKAIKADLTNPARQCILAEARNEHGQNVLLGYSFLATGTTEDCLKDYPNVIELLRIYTHPATHGKGIAKQLAEASYELGINEGYDHIFLGVYPQNYRAIKFYEKQGFKKVGTHVFMVGDHEDIDDVMVRSLKA</sequence>
<name>A0AAN6GG65_9BASI</name>
<keyword evidence="1" id="KW-0808">Transferase</keyword>
<keyword evidence="2" id="KW-0012">Acyltransferase</keyword>
<dbReference type="InterPro" id="IPR016181">
    <property type="entry name" value="Acyl_CoA_acyltransferase"/>
</dbReference>
<dbReference type="InterPro" id="IPR000182">
    <property type="entry name" value="GNAT_dom"/>
</dbReference>
<accession>A0AAN6GG65</accession>
<dbReference type="GO" id="GO:0016747">
    <property type="term" value="F:acyltransferase activity, transferring groups other than amino-acyl groups"/>
    <property type="evidence" value="ECO:0007669"/>
    <property type="project" value="InterPro"/>
</dbReference>
<gene>
    <name evidence="4" type="ORF">OC842_001178</name>
</gene>
<evidence type="ECO:0000256" key="1">
    <source>
        <dbReference type="ARBA" id="ARBA00022679"/>
    </source>
</evidence>
<protein>
    <recommendedName>
        <fullName evidence="3">N-acetyltransferase domain-containing protein</fullName>
    </recommendedName>
</protein>
<dbReference type="PANTHER" id="PTHR43420">
    <property type="entry name" value="ACETYLTRANSFERASE"/>
    <property type="match status" value="1"/>
</dbReference>
<keyword evidence="5" id="KW-1185">Reference proteome</keyword>
<dbReference type="CDD" id="cd04301">
    <property type="entry name" value="NAT_SF"/>
    <property type="match status" value="1"/>
</dbReference>
<reference evidence="4" key="1">
    <citation type="journal article" date="2023" name="PhytoFront">
        <title>Draft Genome Resources of Seven Strains of Tilletia horrida, Causal Agent of Kernel Smut of Rice.</title>
        <authorList>
            <person name="Khanal S."/>
            <person name="Antony Babu S."/>
            <person name="Zhou X.G."/>
        </authorList>
    </citation>
    <scope>NUCLEOTIDE SEQUENCE</scope>
    <source>
        <strain evidence="4">TX3</strain>
    </source>
</reference>
<dbReference type="PANTHER" id="PTHR43420:SF47">
    <property type="entry name" value="N-ACETYLTRANSFERASE DOMAIN-CONTAINING PROTEIN"/>
    <property type="match status" value="1"/>
</dbReference>
<dbReference type="SUPFAM" id="SSF55729">
    <property type="entry name" value="Acyl-CoA N-acyltransferases (Nat)"/>
    <property type="match status" value="1"/>
</dbReference>
<organism evidence="4 5">
    <name type="scientific">Tilletia horrida</name>
    <dbReference type="NCBI Taxonomy" id="155126"/>
    <lineage>
        <taxon>Eukaryota</taxon>
        <taxon>Fungi</taxon>
        <taxon>Dikarya</taxon>
        <taxon>Basidiomycota</taxon>
        <taxon>Ustilaginomycotina</taxon>
        <taxon>Exobasidiomycetes</taxon>
        <taxon>Tilletiales</taxon>
        <taxon>Tilletiaceae</taxon>
        <taxon>Tilletia</taxon>
    </lineage>
</organism>
<evidence type="ECO:0000313" key="4">
    <source>
        <dbReference type="EMBL" id="KAK0538869.1"/>
    </source>
</evidence>
<evidence type="ECO:0000256" key="2">
    <source>
        <dbReference type="ARBA" id="ARBA00023315"/>
    </source>
</evidence>
<evidence type="ECO:0000259" key="3">
    <source>
        <dbReference type="PROSITE" id="PS51186"/>
    </source>
</evidence>
<dbReference type="InterPro" id="IPR050680">
    <property type="entry name" value="YpeA/RimI_acetyltransf"/>
</dbReference>
<evidence type="ECO:0000313" key="5">
    <source>
        <dbReference type="Proteomes" id="UP001176521"/>
    </source>
</evidence>
<feature type="domain" description="N-acetyltransferase" evidence="3">
    <location>
        <begin position="34"/>
        <end position="211"/>
    </location>
</feature>
<dbReference type="Gene3D" id="3.40.630.30">
    <property type="match status" value="1"/>
</dbReference>
<dbReference type="AlphaFoldDB" id="A0AAN6GG65"/>
<dbReference type="Pfam" id="PF00583">
    <property type="entry name" value="Acetyltransf_1"/>
    <property type="match status" value="1"/>
</dbReference>
<dbReference type="EMBL" id="JAPDMQ010000039">
    <property type="protein sequence ID" value="KAK0538869.1"/>
    <property type="molecule type" value="Genomic_DNA"/>
</dbReference>